<evidence type="ECO:0000313" key="2">
    <source>
        <dbReference type="EMBL" id="KAJ7708249.1"/>
    </source>
</evidence>
<feature type="signal peptide" evidence="1">
    <location>
        <begin position="1"/>
        <end position="17"/>
    </location>
</feature>
<sequence>MIDTTFVLLLLASYASAHGFVSRITINGQMFKGNAPNETPVQSIIRQISSGDPVKGATN</sequence>
<dbReference type="AlphaFoldDB" id="A0AAD7MAH7"/>
<feature type="chain" id="PRO_5042161763" evidence="1">
    <location>
        <begin position="18"/>
        <end position="59"/>
    </location>
</feature>
<dbReference type="Proteomes" id="UP001221757">
    <property type="component" value="Unassembled WGS sequence"/>
</dbReference>
<dbReference type="EMBL" id="JARKIE010000004">
    <property type="protein sequence ID" value="KAJ7708249.1"/>
    <property type="molecule type" value="Genomic_DNA"/>
</dbReference>
<keyword evidence="3" id="KW-1185">Reference proteome</keyword>
<reference evidence="2" key="1">
    <citation type="submission" date="2023-03" db="EMBL/GenBank/DDBJ databases">
        <title>Massive genome expansion in bonnet fungi (Mycena s.s.) driven by repeated elements and novel gene families across ecological guilds.</title>
        <authorList>
            <consortium name="Lawrence Berkeley National Laboratory"/>
            <person name="Harder C.B."/>
            <person name="Miyauchi S."/>
            <person name="Viragh M."/>
            <person name="Kuo A."/>
            <person name="Thoen E."/>
            <person name="Andreopoulos B."/>
            <person name="Lu D."/>
            <person name="Skrede I."/>
            <person name="Drula E."/>
            <person name="Henrissat B."/>
            <person name="Morin E."/>
            <person name="Kohler A."/>
            <person name="Barry K."/>
            <person name="LaButti K."/>
            <person name="Morin E."/>
            <person name="Salamov A."/>
            <person name="Lipzen A."/>
            <person name="Mereny Z."/>
            <person name="Hegedus B."/>
            <person name="Baldrian P."/>
            <person name="Stursova M."/>
            <person name="Weitz H."/>
            <person name="Taylor A."/>
            <person name="Grigoriev I.V."/>
            <person name="Nagy L.G."/>
            <person name="Martin F."/>
            <person name="Kauserud H."/>
        </authorList>
    </citation>
    <scope>NUCLEOTIDE SEQUENCE</scope>
    <source>
        <strain evidence="2">CBHHK067</strain>
    </source>
</reference>
<comment type="caution">
    <text evidence="2">The sequence shown here is derived from an EMBL/GenBank/DDBJ whole genome shotgun (WGS) entry which is preliminary data.</text>
</comment>
<organism evidence="2 3">
    <name type="scientific">Mycena rosella</name>
    <name type="common">Pink bonnet</name>
    <name type="synonym">Agaricus rosellus</name>
    <dbReference type="NCBI Taxonomy" id="1033263"/>
    <lineage>
        <taxon>Eukaryota</taxon>
        <taxon>Fungi</taxon>
        <taxon>Dikarya</taxon>
        <taxon>Basidiomycota</taxon>
        <taxon>Agaricomycotina</taxon>
        <taxon>Agaricomycetes</taxon>
        <taxon>Agaricomycetidae</taxon>
        <taxon>Agaricales</taxon>
        <taxon>Marasmiineae</taxon>
        <taxon>Mycenaceae</taxon>
        <taxon>Mycena</taxon>
    </lineage>
</organism>
<evidence type="ECO:0000313" key="3">
    <source>
        <dbReference type="Proteomes" id="UP001221757"/>
    </source>
</evidence>
<protein>
    <submittedName>
        <fullName evidence="2">Uncharacterized protein</fullName>
    </submittedName>
</protein>
<evidence type="ECO:0000256" key="1">
    <source>
        <dbReference type="SAM" id="SignalP"/>
    </source>
</evidence>
<keyword evidence="1" id="KW-0732">Signal</keyword>
<proteinExistence type="predicted"/>
<name>A0AAD7MAH7_MYCRO</name>
<accession>A0AAD7MAH7</accession>
<gene>
    <name evidence="2" type="ORF">B0H17DRAFT_917105</name>
</gene>